<dbReference type="STRING" id="3469.A0A4Y7J331"/>
<evidence type="ECO:0000256" key="1">
    <source>
        <dbReference type="SAM" id="Phobius"/>
    </source>
</evidence>
<dbReference type="GO" id="GO:0050801">
    <property type="term" value="P:monoatomic ion homeostasis"/>
    <property type="evidence" value="ECO:0007669"/>
    <property type="project" value="TreeGrafter"/>
</dbReference>
<dbReference type="InterPro" id="IPR003020">
    <property type="entry name" value="HCO3_transpt_euk"/>
</dbReference>
<dbReference type="GO" id="GO:0005452">
    <property type="term" value="F:solute:inorganic anion antiporter activity"/>
    <property type="evidence" value="ECO:0007669"/>
    <property type="project" value="InterPro"/>
</dbReference>
<keyword evidence="1" id="KW-0812">Transmembrane</keyword>
<evidence type="ECO:0000313" key="3">
    <source>
        <dbReference type="Proteomes" id="UP000316621"/>
    </source>
</evidence>
<dbReference type="PANTHER" id="PTHR11453">
    <property type="entry name" value="ANION EXCHANGE PROTEIN"/>
    <property type="match status" value="1"/>
</dbReference>
<feature type="transmembrane region" description="Helical" evidence="1">
    <location>
        <begin position="6"/>
        <end position="30"/>
    </location>
</feature>
<dbReference type="AlphaFoldDB" id="A0A4Y7J331"/>
<feature type="transmembrane region" description="Helical" evidence="1">
    <location>
        <begin position="42"/>
        <end position="60"/>
    </location>
</feature>
<dbReference type="GO" id="GO:0005886">
    <property type="term" value="C:plasma membrane"/>
    <property type="evidence" value="ECO:0007669"/>
    <property type="project" value="TreeGrafter"/>
</dbReference>
<accession>A0A4Y7J331</accession>
<protein>
    <submittedName>
        <fullName evidence="2">Uncharacterized protein</fullName>
    </submittedName>
</protein>
<keyword evidence="3" id="KW-1185">Reference proteome</keyword>
<sequence>MFFSVSFLSQGVFCFKILGIFVTGSDFGVFNACAIITRFTRIVGELFGVLIAVLLIQEAIKGMVSEFSVSKSGNPNEERYQFQCVAVYKWTVGTNLHLWTSLYFFKKQEGQVLALWHMSGTVLNSSNFVLLYKST</sequence>
<dbReference type="Gramene" id="RZC54462">
    <property type="protein sequence ID" value="RZC54462"/>
    <property type="gene ID" value="C5167_013320"/>
</dbReference>
<dbReference type="Proteomes" id="UP000316621">
    <property type="component" value="Chromosome 3"/>
</dbReference>
<gene>
    <name evidence="2" type="ORF">C5167_013320</name>
</gene>
<name>A0A4Y7J331_PAPSO</name>
<keyword evidence="1" id="KW-0472">Membrane</keyword>
<keyword evidence="1" id="KW-1133">Transmembrane helix</keyword>
<dbReference type="GO" id="GO:0006820">
    <property type="term" value="P:monoatomic anion transport"/>
    <property type="evidence" value="ECO:0007669"/>
    <property type="project" value="InterPro"/>
</dbReference>
<proteinExistence type="predicted"/>
<evidence type="ECO:0000313" key="2">
    <source>
        <dbReference type="EMBL" id="RZC54462.1"/>
    </source>
</evidence>
<reference evidence="2 3" key="1">
    <citation type="journal article" date="2018" name="Science">
        <title>The opium poppy genome and morphinan production.</title>
        <authorList>
            <person name="Guo L."/>
            <person name="Winzer T."/>
            <person name="Yang X."/>
            <person name="Li Y."/>
            <person name="Ning Z."/>
            <person name="He Z."/>
            <person name="Teodor R."/>
            <person name="Lu Y."/>
            <person name="Bowser T.A."/>
            <person name="Graham I.A."/>
            <person name="Ye K."/>
        </authorList>
    </citation>
    <scope>NUCLEOTIDE SEQUENCE [LARGE SCALE GENOMIC DNA]</scope>
    <source>
        <strain evidence="3">cv. HN1</strain>
        <tissue evidence="2">Leaves</tissue>
    </source>
</reference>
<organism evidence="2 3">
    <name type="scientific">Papaver somniferum</name>
    <name type="common">Opium poppy</name>
    <dbReference type="NCBI Taxonomy" id="3469"/>
    <lineage>
        <taxon>Eukaryota</taxon>
        <taxon>Viridiplantae</taxon>
        <taxon>Streptophyta</taxon>
        <taxon>Embryophyta</taxon>
        <taxon>Tracheophyta</taxon>
        <taxon>Spermatophyta</taxon>
        <taxon>Magnoliopsida</taxon>
        <taxon>Ranunculales</taxon>
        <taxon>Papaveraceae</taxon>
        <taxon>Papaveroideae</taxon>
        <taxon>Papaver</taxon>
    </lineage>
</organism>
<dbReference type="EMBL" id="CM010717">
    <property type="protein sequence ID" value="RZC54462.1"/>
    <property type="molecule type" value="Genomic_DNA"/>
</dbReference>
<dbReference type="PANTHER" id="PTHR11453:SF40">
    <property type="entry name" value="BORON TRANSPORTER 4-RELATED"/>
    <property type="match status" value="1"/>
</dbReference>